<keyword evidence="2" id="KW-0238">DNA-binding</keyword>
<keyword evidence="1" id="KW-0805">Transcription regulation</keyword>
<dbReference type="Proteomes" id="UP000547458">
    <property type="component" value="Unassembled WGS sequence"/>
</dbReference>
<evidence type="ECO:0000256" key="1">
    <source>
        <dbReference type="ARBA" id="ARBA00023015"/>
    </source>
</evidence>
<dbReference type="Gene3D" id="1.10.10.60">
    <property type="entry name" value="Homeodomain-like"/>
    <property type="match status" value="1"/>
</dbReference>
<dbReference type="SMART" id="SM00342">
    <property type="entry name" value="HTH_ARAC"/>
    <property type="match status" value="1"/>
</dbReference>
<dbReference type="PANTHER" id="PTHR43130">
    <property type="entry name" value="ARAC-FAMILY TRANSCRIPTIONAL REGULATOR"/>
    <property type="match status" value="1"/>
</dbReference>
<proteinExistence type="predicted"/>
<dbReference type="AlphaFoldDB" id="A0A846RDK2"/>
<dbReference type="InterPro" id="IPR029062">
    <property type="entry name" value="Class_I_gatase-like"/>
</dbReference>
<keyword evidence="6" id="KW-1185">Reference proteome</keyword>
<dbReference type="PROSITE" id="PS01124">
    <property type="entry name" value="HTH_ARAC_FAMILY_2"/>
    <property type="match status" value="1"/>
</dbReference>
<feature type="domain" description="HTH araC/xylS-type" evidence="4">
    <location>
        <begin position="215"/>
        <end position="313"/>
    </location>
</feature>
<dbReference type="Gene3D" id="3.40.50.880">
    <property type="match status" value="1"/>
</dbReference>
<dbReference type="PROSITE" id="PS00041">
    <property type="entry name" value="HTH_ARAC_FAMILY_1"/>
    <property type="match status" value="1"/>
</dbReference>
<accession>A0A846RDK2</accession>
<dbReference type="EMBL" id="JAATJL010000001">
    <property type="protein sequence ID" value="NJC21083.1"/>
    <property type="molecule type" value="Genomic_DNA"/>
</dbReference>
<dbReference type="InterPro" id="IPR052158">
    <property type="entry name" value="INH-QAR"/>
</dbReference>
<dbReference type="InterPro" id="IPR002818">
    <property type="entry name" value="DJ-1/PfpI"/>
</dbReference>
<evidence type="ECO:0000313" key="6">
    <source>
        <dbReference type="Proteomes" id="UP000547458"/>
    </source>
</evidence>
<protein>
    <submittedName>
        <fullName evidence="5">Transcriptional regulator GlxA family with amidase domain</fullName>
    </submittedName>
</protein>
<evidence type="ECO:0000256" key="3">
    <source>
        <dbReference type="ARBA" id="ARBA00023163"/>
    </source>
</evidence>
<keyword evidence="3" id="KW-0804">Transcription</keyword>
<dbReference type="RefSeq" id="WP_167990430.1">
    <property type="nucleotide sequence ID" value="NZ_JAATJL010000001.1"/>
</dbReference>
<dbReference type="SUPFAM" id="SSF52317">
    <property type="entry name" value="Class I glutamine amidotransferase-like"/>
    <property type="match status" value="1"/>
</dbReference>
<dbReference type="PANTHER" id="PTHR43130:SF3">
    <property type="entry name" value="HTH-TYPE TRANSCRIPTIONAL REGULATOR RV1931C"/>
    <property type="match status" value="1"/>
</dbReference>
<dbReference type="GO" id="GO:0043565">
    <property type="term" value="F:sequence-specific DNA binding"/>
    <property type="evidence" value="ECO:0007669"/>
    <property type="project" value="InterPro"/>
</dbReference>
<evidence type="ECO:0000256" key="2">
    <source>
        <dbReference type="ARBA" id="ARBA00023125"/>
    </source>
</evidence>
<dbReference type="SUPFAM" id="SSF46689">
    <property type="entry name" value="Homeodomain-like"/>
    <property type="match status" value="2"/>
</dbReference>
<dbReference type="InterPro" id="IPR009057">
    <property type="entry name" value="Homeodomain-like_sf"/>
</dbReference>
<organism evidence="5 6">
    <name type="scientific">Arthrobacter pigmenti</name>
    <dbReference type="NCBI Taxonomy" id="271432"/>
    <lineage>
        <taxon>Bacteria</taxon>
        <taxon>Bacillati</taxon>
        <taxon>Actinomycetota</taxon>
        <taxon>Actinomycetes</taxon>
        <taxon>Micrococcales</taxon>
        <taxon>Micrococcaceae</taxon>
        <taxon>Arthrobacter</taxon>
    </lineage>
</organism>
<gene>
    <name evidence="5" type="ORF">BJ994_000159</name>
</gene>
<dbReference type="Pfam" id="PF12833">
    <property type="entry name" value="HTH_18"/>
    <property type="match status" value="1"/>
</dbReference>
<name>A0A846RDK2_9MICC</name>
<comment type="caution">
    <text evidence="5">The sequence shown here is derived from an EMBL/GenBank/DDBJ whole genome shotgun (WGS) entry which is preliminary data.</text>
</comment>
<evidence type="ECO:0000259" key="4">
    <source>
        <dbReference type="PROSITE" id="PS01124"/>
    </source>
</evidence>
<reference evidence="5 6" key="1">
    <citation type="submission" date="2020-03" db="EMBL/GenBank/DDBJ databases">
        <title>Sequencing the genomes of 1000 actinobacteria strains.</title>
        <authorList>
            <person name="Klenk H.-P."/>
        </authorList>
    </citation>
    <scope>NUCLEOTIDE SEQUENCE [LARGE SCALE GENOMIC DNA]</scope>
    <source>
        <strain evidence="5 6">DSM 16403</strain>
    </source>
</reference>
<evidence type="ECO:0000313" key="5">
    <source>
        <dbReference type="EMBL" id="NJC21083.1"/>
    </source>
</evidence>
<dbReference type="CDD" id="cd03137">
    <property type="entry name" value="GATase1_AraC_1"/>
    <property type="match status" value="1"/>
</dbReference>
<dbReference type="InterPro" id="IPR018062">
    <property type="entry name" value="HTH_AraC-typ_CS"/>
</dbReference>
<dbReference type="Pfam" id="PF01965">
    <property type="entry name" value="DJ-1_PfpI"/>
    <property type="match status" value="1"/>
</dbReference>
<dbReference type="GO" id="GO:0003700">
    <property type="term" value="F:DNA-binding transcription factor activity"/>
    <property type="evidence" value="ECO:0007669"/>
    <property type="project" value="InterPro"/>
</dbReference>
<dbReference type="InterPro" id="IPR018060">
    <property type="entry name" value="HTH_AraC"/>
</dbReference>
<sequence length="326" mass="35172">MICSVAAIVLPPVAAFEFGVACEVFGIDRSDRQDGVPKFDFRVCTPKPGLLPGKTGFSLQVTEDLSATETADLVIMLPYSVNSPCQPEVHQALRAAHERGAWVLSVCSGAFALAEAGLLNGRRAATHWMYSQQLAKQYPEVSVDENVLYVQDGNIITSAGTAAGIDACLHLIRTELGAAAATSIARSMVVPPHRAGGQAQYIDRPISVSECDTLEDVLVWMDTHLSEEHSVSALAARAHMSERTFARRFKAETGTTPAAWLAAQRVLRAQGLLEETDLSIEAIARETGFGQAVLLRHHFQRTLGTSPAAYRRTFRGVTPATELTTV</sequence>